<name>A0A6S6TRF8_9BACT</name>
<dbReference type="SUPFAM" id="SSF52402">
    <property type="entry name" value="Adenine nucleotide alpha hydrolases-like"/>
    <property type="match status" value="1"/>
</dbReference>
<dbReference type="GO" id="GO:0004066">
    <property type="term" value="F:asparagine synthase (glutamine-hydrolyzing) activity"/>
    <property type="evidence" value="ECO:0007669"/>
    <property type="project" value="UniProtKB-EC"/>
</dbReference>
<dbReference type="AlphaFoldDB" id="A0A6S6TRF8"/>
<feature type="domain" description="Glutamine amidotransferase type-2" evidence="9">
    <location>
        <begin position="42"/>
        <end position="105"/>
    </location>
</feature>
<keyword evidence="5" id="KW-0067">ATP-binding</keyword>
<comment type="catalytic activity">
    <reaction evidence="6">
        <text>L-aspartate + L-glutamine + ATP + H2O = L-asparagine + L-glutamate + AMP + diphosphate + H(+)</text>
        <dbReference type="Rhea" id="RHEA:12228"/>
        <dbReference type="ChEBI" id="CHEBI:15377"/>
        <dbReference type="ChEBI" id="CHEBI:15378"/>
        <dbReference type="ChEBI" id="CHEBI:29985"/>
        <dbReference type="ChEBI" id="CHEBI:29991"/>
        <dbReference type="ChEBI" id="CHEBI:30616"/>
        <dbReference type="ChEBI" id="CHEBI:33019"/>
        <dbReference type="ChEBI" id="CHEBI:58048"/>
        <dbReference type="ChEBI" id="CHEBI:58359"/>
        <dbReference type="ChEBI" id="CHEBI:456215"/>
        <dbReference type="EC" id="6.3.5.4"/>
    </reaction>
</comment>
<dbReference type="Gene3D" id="3.40.50.620">
    <property type="entry name" value="HUPs"/>
    <property type="match status" value="2"/>
</dbReference>
<evidence type="ECO:0000256" key="3">
    <source>
        <dbReference type="ARBA" id="ARBA00012737"/>
    </source>
</evidence>
<dbReference type="PIRSF" id="PIRSF001589">
    <property type="entry name" value="Asn_synthetase_glu-h"/>
    <property type="match status" value="1"/>
</dbReference>
<proteinExistence type="inferred from homology"/>
<dbReference type="PANTHER" id="PTHR43284">
    <property type="entry name" value="ASPARAGINE SYNTHETASE (GLUTAMINE-HYDROLYZING)"/>
    <property type="match status" value="1"/>
</dbReference>
<dbReference type="InterPro" id="IPR014729">
    <property type="entry name" value="Rossmann-like_a/b/a_fold"/>
</dbReference>
<accession>A0A6S6TRF8</accession>
<dbReference type="Pfam" id="PF13537">
    <property type="entry name" value="GATase_7"/>
    <property type="match status" value="1"/>
</dbReference>
<comment type="similarity">
    <text evidence="2">Belongs to the asparagine synthetase family.</text>
</comment>
<dbReference type="GO" id="GO:0006529">
    <property type="term" value="P:asparagine biosynthetic process"/>
    <property type="evidence" value="ECO:0007669"/>
    <property type="project" value="InterPro"/>
</dbReference>
<feature type="domain" description="Asparagine synthetase" evidence="8">
    <location>
        <begin position="198"/>
        <end position="564"/>
    </location>
</feature>
<evidence type="ECO:0000256" key="5">
    <source>
        <dbReference type="ARBA" id="ARBA00022840"/>
    </source>
</evidence>
<keyword evidence="4" id="KW-0547">Nucleotide-binding</keyword>
<dbReference type="Pfam" id="PF00733">
    <property type="entry name" value="Asn_synthase"/>
    <property type="match status" value="1"/>
</dbReference>
<dbReference type="GO" id="GO:0005524">
    <property type="term" value="F:ATP binding"/>
    <property type="evidence" value="ECO:0007669"/>
    <property type="project" value="UniProtKB-KW"/>
</dbReference>
<dbReference type="EC" id="6.3.5.4" evidence="3"/>
<reference evidence="10" key="1">
    <citation type="submission" date="2020-01" db="EMBL/GenBank/DDBJ databases">
        <authorList>
            <person name="Meier V. D."/>
            <person name="Meier V D."/>
        </authorList>
    </citation>
    <scope>NUCLEOTIDE SEQUENCE</scope>
    <source>
        <strain evidence="10">HLG_WM_MAG_04</strain>
    </source>
</reference>
<dbReference type="InterPro" id="IPR051786">
    <property type="entry name" value="ASN_synthetase/amidase"/>
</dbReference>
<dbReference type="PANTHER" id="PTHR43284:SF1">
    <property type="entry name" value="ASPARAGINE SYNTHETASE"/>
    <property type="match status" value="1"/>
</dbReference>
<protein>
    <recommendedName>
        <fullName evidence="3">asparagine synthase (glutamine-hydrolyzing)</fullName>
        <ecNumber evidence="3">6.3.5.4</ecNumber>
    </recommendedName>
</protein>
<organism evidence="10">
    <name type="scientific">uncultured Sulfurovum sp</name>
    <dbReference type="NCBI Taxonomy" id="269237"/>
    <lineage>
        <taxon>Bacteria</taxon>
        <taxon>Pseudomonadati</taxon>
        <taxon>Campylobacterota</taxon>
        <taxon>Epsilonproteobacteria</taxon>
        <taxon>Campylobacterales</taxon>
        <taxon>Sulfurovaceae</taxon>
        <taxon>Sulfurovum</taxon>
        <taxon>environmental samples</taxon>
    </lineage>
</organism>
<dbReference type="InterPro" id="IPR001962">
    <property type="entry name" value="Asn_synthase"/>
</dbReference>
<gene>
    <name evidence="10" type="ORF">HELGO_WM8531</name>
</gene>
<dbReference type="Gene3D" id="3.60.20.10">
    <property type="entry name" value="Glutamine Phosphoribosylpyrophosphate, subunit 1, domain 1"/>
    <property type="match status" value="1"/>
</dbReference>
<evidence type="ECO:0000256" key="1">
    <source>
        <dbReference type="ARBA" id="ARBA00005187"/>
    </source>
</evidence>
<feature type="site" description="Important for beta-aspartyl-AMP intermediate formation" evidence="7">
    <location>
        <position position="308"/>
    </location>
</feature>
<evidence type="ECO:0000256" key="7">
    <source>
        <dbReference type="PIRSR" id="PIRSR001589-3"/>
    </source>
</evidence>
<dbReference type="CDD" id="cd01991">
    <property type="entry name" value="Asn_synthase_B_C"/>
    <property type="match status" value="1"/>
</dbReference>
<dbReference type="InterPro" id="IPR017932">
    <property type="entry name" value="GATase_2_dom"/>
</dbReference>
<dbReference type="EMBL" id="CACVAX010000052">
    <property type="protein sequence ID" value="CAA6818583.1"/>
    <property type="molecule type" value="Genomic_DNA"/>
</dbReference>
<evidence type="ECO:0000256" key="4">
    <source>
        <dbReference type="ARBA" id="ARBA00022741"/>
    </source>
</evidence>
<evidence type="ECO:0000313" key="10">
    <source>
        <dbReference type="EMBL" id="CAA6818583.1"/>
    </source>
</evidence>
<evidence type="ECO:0000259" key="9">
    <source>
        <dbReference type="Pfam" id="PF13537"/>
    </source>
</evidence>
<evidence type="ECO:0000259" key="8">
    <source>
        <dbReference type="Pfam" id="PF00733"/>
    </source>
</evidence>
<evidence type="ECO:0000256" key="2">
    <source>
        <dbReference type="ARBA" id="ARBA00005752"/>
    </source>
</evidence>
<sequence>MTHFLISIDKTDKNFKIIEHSDDIQIIDNHNILMLFDGNNSSNILEAYTLEGINFIKKIQGSFSLFLYDKIKNQFFIAKDKVGIKPLYYADTHETIIVGTHLKRFSKNTKFSPEINPSTLGEYLQFGFILQPNTIFKNAYKVCAGEYLTFNLKDYTYTKHKYWELESCYQEEKCLHNETEVLQQTDELLNSIIEKETKNAHYGLSLSGGYDSSTLTAIAQKQSATKVDTFTIGFFDENINEAHDAKEIATSLGTNHHEHYFTEDDAMKVISKMHEIFDEPFADYAAAPTIITSELLKQQGIQQLIVGDGGDEVFATAENVHGFERLQNTPKILKVIMAKTLNSIKLQHVPYLKNYKNLPIKQNKLYHLLMAQNIPQMIYGRNTLFLESELNLHVRGYKPLIVNSFDNINFNNPAETVDEVIGAYFKTTMVDGELVKSYSTMNHANIKLSTPFLDESLLNHMAKIPSSLKIKNGIKKYLLKEIAHQYIPKKLLDRPKSGFAIPFASWMQNNLKEILYLQINKKRLDKDNIFYTTSILNIRDQFYAGNEAYKYKLWRIFIFQLWYENFTNTQITKDKPSKSV</sequence>
<dbReference type="InterPro" id="IPR006426">
    <property type="entry name" value="Asn_synth_AEB"/>
</dbReference>
<keyword evidence="10" id="KW-0436">Ligase</keyword>
<evidence type="ECO:0000256" key="6">
    <source>
        <dbReference type="ARBA" id="ARBA00048741"/>
    </source>
</evidence>
<dbReference type="InterPro" id="IPR029055">
    <property type="entry name" value="Ntn_hydrolases_N"/>
</dbReference>
<dbReference type="SUPFAM" id="SSF56235">
    <property type="entry name" value="N-terminal nucleophile aminohydrolases (Ntn hydrolases)"/>
    <property type="match status" value="1"/>
</dbReference>
<dbReference type="GO" id="GO:0005829">
    <property type="term" value="C:cytosol"/>
    <property type="evidence" value="ECO:0007669"/>
    <property type="project" value="TreeGrafter"/>
</dbReference>
<comment type="pathway">
    <text evidence="1">Amino-acid biosynthesis; L-asparagine biosynthesis; L-asparagine from L-aspartate (L-Gln route): step 1/1.</text>
</comment>